<dbReference type="InterPro" id="IPR039901">
    <property type="entry name" value="Kdotransferase"/>
</dbReference>
<dbReference type="GO" id="GO:0005886">
    <property type="term" value="C:plasma membrane"/>
    <property type="evidence" value="ECO:0007669"/>
    <property type="project" value="UniProtKB-SubCell"/>
</dbReference>
<accession>A0A420KCV4</accession>
<evidence type="ECO:0000256" key="4">
    <source>
        <dbReference type="ARBA" id="ARBA00022679"/>
    </source>
</evidence>
<dbReference type="Gene3D" id="3.40.50.2000">
    <property type="entry name" value="Glycogen Phosphorylase B"/>
    <property type="match status" value="1"/>
</dbReference>
<proteinExistence type="inferred from homology"/>
<gene>
    <name evidence="11" type="ORF">CE154_013730</name>
</gene>
<evidence type="ECO:0000313" key="12">
    <source>
        <dbReference type="Proteomes" id="UP000216225"/>
    </source>
</evidence>
<protein>
    <recommendedName>
        <fullName evidence="3 9">3-deoxy-D-manno-octulosonic acid transferase</fullName>
        <shortName evidence="9">Kdo transferase</shortName>
        <ecNumber evidence="2 9">2.4.99.12</ecNumber>
    </recommendedName>
    <alternativeName>
        <fullName evidence="5 9">Lipid IV(A) 3-deoxy-D-manno-octulosonic acid transferase</fullName>
    </alternativeName>
</protein>
<evidence type="ECO:0000256" key="7">
    <source>
        <dbReference type="PIRSR" id="PIRSR639901-1"/>
    </source>
</evidence>
<dbReference type="RefSeq" id="WP_094438572.1">
    <property type="nucleotide sequence ID" value="NZ_NKDB02000002.1"/>
</dbReference>
<evidence type="ECO:0000256" key="3">
    <source>
        <dbReference type="ARBA" id="ARBA00019077"/>
    </source>
</evidence>
<comment type="caution">
    <text evidence="11">The sequence shown here is derived from an EMBL/GenBank/DDBJ whole genome shotgun (WGS) entry which is preliminary data.</text>
</comment>
<dbReference type="InterPro" id="IPR038107">
    <property type="entry name" value="Glycos_transf_N_sf"/>
</dbReference>
<evidence type="ECO:0000256" key="2">
    <source>
        <dbReference type="ARBA" id="ARBA00012621"/>
    </source>
</evidence>
<evidence type="ECO:0000256" key="5">
    <source>
        <dbReference type="ARBA" id="ARBA00031445"/>
    </source>
</evidence>
<keyword evidence="4 9" id="KW-0808">Transferase</keyword>
<dbReference type="Proteomes" id="UP000216225">
    <property type="component" value="Unassembled WGS sequence"/>
</dbReference>
<feature type="domain" description="3-deoxy-D-manno-octulosonic-acid transferase N-terminal" evidence="10">
    <location>
        <begin position="38"/>
        <end position="217"/>
    </location>
</feature>
<feature type="active site" description="Proton acceptor" evidence="7">
    <location>
        <position position="68"/>
    </location>
</feature>
<dbReference type="UniPathway" id="UPA00958"/>
<dbReference type="InterPro" id="IPR007507">
    <property type="entry name" value="Glycos_transf_N"/>
</dbReference>
<feature type="site" description="Transition state stabilizer" evidence="8">
    <location>
        <position position="138"/>
    </location>
</feature>
<organism evidence="11 12">
    <name type="scientific">Alicycliphilus denitrificans</name>
    <dbReference type="NCBI Taxonomy" id="179636"/>
    <lineage>
        <taxon>Bacteria</taxon>
        <taxon>Pseudomonadati</taxon>
        <taxon>Pseudomonadota</taxon>
        <taxon>Betaproteobacteria</taxon>
        <taxon>Burkholderiales</taxon>
        <taxon>Comamonadaceae</taxon>
        <taxon>Alicycliphilus</taxon>
    </lineage>
</organism>
<feature type="site" description="Transition state stabilizer" evidence="8">
    <location>
        <position position="214"/>
    </location>
</feature>
<name>A0A420KCV4_9BURK</name>
<comment type="catalytic activity">
    <reaction evidence="6 9">
        <text>lipid IVA (E. coli) + CMP-3-deoxy-beta-D-manno-octulosonate = alpha-Kdo-(2-&gt;6)-lipid IVA (E. coli) + CMP + H(+)</text>
        <dbReference type="Rhea" id="RHEA:28066"/>
        <dbReference type="ChEBI" id="CHEBI:15378"/>
        <dbReference type="ChEBI" id="CHEBI:58603"/>
        <dbReference type="ChEBI" id="CHEBI:60364"/>
        <dbReference type="ChEBI" id="CHEBI:60377"/>
        <dbReference type="ChEBI" id="CHEBI:85987"/>
        <dbReference type="EC" id="2.4.99.12"/>
    </reaction>
</comment>
<comment type="function">
    <text evidence="9">Involved in lipopolysaccharide (LPS) biosynthesis. Catalyzes the transfer of 3-deoxy-D-manno-octulosonate (Kdo) residue(s) from CMP-Kdo to lipid IV(A), the tetraacyldisaccharide-1,4'-bisphosphate precursor of lipid A.</text>
</comment>
<dbReference type="EC" id="2.4.99.12" evidence="2 9"/>
<sequence>MQRLALALYSLALWLAQPLLLRKLRRRARTEPGYAVAVPERFGRYPALPPMGGQGGPLVWIHAVSLGETRAAAILLKELRAQLPGMRLLLTHGTATGRAEGEKLLQPGDVQVWQPWDTPGAVRRFLRRFRPAMGILMETEIWPNLVAGCRSFHVPLVLANARLNEKSRAGARRLAWLSRPAYAGLAAVWAQTVQDAERLRDVGARVAGVFGNLKFDVEPPAAQQAQGRAWREAGGRPVVLLASTREGEEAMWLEVLRQKWPPAPMGQAPAAIETEARMPVQWLLVPRHPQRFDEAQRLCEAAGLRVSRRSQWGPAPQQADVWLGDSLGEMALYYGMAHAALLGGSFAPLGGQNLIEAAACGCPVVMGPHTFNFAEAARLAMDAGAAERVAGMAEGVAAATALAQDPQRRAAQAARCLAFTQAHRGAARATARAVLQLLGTAEGLSRY</sequence>
<keyword evidence="9" id="KW-0448">Lipopolysaccharide biosynthesis</keyword>
<dbReference type="Pfam" id="PF04413">
    <property type="entry name" value="Glycos_transf_N"/>
    <property type="match status" value="1"/>
</dbReference>
<reference evidence="11 12" key="1">
    <citation type="submission" date="2018-09" db="EMBL/GenBank/DDBJ databases">
        <title>Genome comparison of Alicycliphilus sp. BQ1, a polyurethanolytic bacterium, with its closest phylogenetic relatives Alicycliphilus denitrificans BC and K601, unable to attack polyurethane.</title>
        <authorList>
            <person name="Loza-Tavera H."/>
            <person name="Lozano L."/>
            <person name="Cevallos M."/>
            <person name="Maya-Lucas O."/>
            <person name="Garcia-Mena J."/>
            <person name="Hernandez J."/>
        </authorList>
    </citation>
    <scope>NUCLEOTIDE SEQUENCE [LARGE SCALE GENOMIC DNA]</scope>
    <source>
        <strain evidence="11 12">BQ1</strain>
    </source>
</reference>
<evidence type="ECO:0000256" key="6">
    <source>
        <dbReference type="ARBA" id="ARBA00049183"/>
    </source>
</evidence>
<dbReference type="GO" id="GO:0009245">
    <property type="term" value="P:lipid A biosynthetic process"/>
    <property type="evidence" value="ECO:0007669"/>
    <property type="project" value="TreeGrafter"/>
</dbReference>
<keyword evidence="9" id="KW-1003">Cell membrane</keyword>
<dbReference type="AlphaFoldDB" id="A0A420KCV4"/>
<dbReference type="SUPFAM" id="SSF53756">
    <property type="entry name" value="UDP-Glycosyltransferase/glycogen phosphorylase"/>
    <property type="match status" value="1"/>
</dbReference>
<comment type="pathway">
    <text evidence="1 9">Bacterial outer membrane biogenesis; LPS core biosynthesis.</text>
</comment>
<evidence type="ECO:0000313" key="11">
    <source>
        <dbReference type="EMBL" id="RKJ97050.1"/>
    </source>
</evidence>
<dbReference type="GO" id="GO:0043842">
    <property type="term" value="F:Kdo transferase activity"/>
    <property type="evidence" value="ECO:0007669"/>
    <property type="project" value="UniProtKB-EC"/>
</dbReference>
<dbReference type="PANTHER" id="PTHR42755">
    <property type="entry name" value="3-DEOXY-MANNO-OCTULOSONATE CYTIDYLYLTRANSFERASE"/>
    <property type="match status" value="1"/>
</dbReference>
<evidence type="ECO:0000256" key="9">
    <source>
        <dbReference type="RuleBase" id="RU365103"/>
    </source>
</evidence>
<evidence type="ECO:0000256" key="1">
    <source>
        <dbReference type="ARBA" id="ARBA00004713"/>
    </source>
</evidence>
<dbReference type="EMBL" id="NKDB02000002">
    <property type="protein sequence ID" value="RKJ97050.1"/>
    <property type="molecule type" value="Genomic_DNA"/>
</dbReference>
<dbReference type="Gene3D" id="3.40.50.11720">
    <property type="entry name" value="3-Deoxy-D-manno-octulosonic-acid transferase, N-terminal domain"/>
    <property type="match status" value="1"/>
</dbReference>
<evidence type="ECO:0000256" key="8">
    <source>
        <dbReference type="PIRSR" id="PIRSR639901-2"/>
    </source>
</evidence>
<evidence type="ECO:0000259" key="10">
    <source>
        <dbReference type="Pfam" id="PF04413"/>
    </source>
</evidence>
<dbReference type="GO" id="GO:0009244">
    <property type="term" value="P:lipopolysaccharide core region biosynthetic process"/>
    <property type="evidence" value="ECO:0007669"/>
    <property type="project" value="UniProtKB-UniRule"/>
</dbReference>
<comment type="subcellular location">
    <subcellularLocation>
        <location evidence="9">Cell membrane</location>
    </subcellularLocation>
</comment>
<dbReference type="PANTHER" id="PTHR42755:SF1">
    <property type="entry name" value="3-DEOXY-D-MANNO-OCTULOSONIC ACID TRANSFERASE, MITOCHONDRIAL-RELATED"/>
    <property type="match status" value="1"/>
</dbReference>
<keyword evidence="9" id="KW-0472">Membrane</keyword>
<comment type="similarity">
    <text evidence="9">Belongs to the glycosyltransferase group 1 family.</text>
</comment>